<organism evidence="10 11">
    <name type="scientific">Mya arenaria</name>
    <name type="common">Soft-shell clam</name>
    <dbReference type="NCBI Taxonomy" id="6604"/>
    <lineage>
        <taxon>Eukaryota</taxon>
        <taxon>Metazoa</taxon>
        <taxon>Spiralia</taxon>
        <taxon>Lophotrochozoa</taxon>
        <taxon>Mollusca</taxon>
        <taxon>Bivalvia</taxon>
        <taxon>Autobranchia</taxon>
        <taxon>Heteroconchia</taxon>
        <taxon>Euheterodonta</taxon>
        <taxon>Imparidentia</taxon>
        <taxon>Neoheterodontei</taxon>
        <taxon>Myida</taxon>
        <taxon>Myoidea</taxon>
        <taxon>Myidae</taxon>
        <taxon>Mya</taxon>
    </lineage>
</organism>
<dbReference type="EMBL" id="CP111018">
    <property type="protein sequence ID" value="WAR09668.1"/>
    <property type="molecule type" value="Genomic_DNA"/>
</dbReference>
<dbReference type="Pfam" id="PF18084">
    <property type="entry name" value="ARTD15_N"/>
    <property type="match status" value="1"/>
</dbReference>
<keyword evidence="3" id="KW-0548">Nucleotidyltransferase</keyword>
<evidence type="ECO:0000256" key="4">
    <source>
        <dbReference type="ARBA" id="ARBA00023027"/>
    </source>
</evidence>
<proteinExistence type="inferred from homology"/>
<evidence type="ECO:0000256" key="6">
    <source>
        <dbReference type="RuleBase" id="RU362114"/>
    </source>
</evidence>
<feature type="region of interest" description="Disordered" evidence="7">
    <location>
        <begin position="32"/>
        <end position="61"/>
    </location>
</feature>
<dbReference type="PANTHER" id="PTHR21328">
    <property type="entry name" value="POLY ADP-RIBOSE POLYMERASE FAMILY, MEMBER PARP"/>
    <property type="match status" value="1"/>
</dbReference>
<feature type="compositionally biased region" description="Basic and acidic residues" evidence="7">
    <location>
        <begin position="291"/>
        <end position="301"/>
    </location>
</feature>
<evidence type="ECO:0000259" key="9">
    <source>
        <dbReference type="PROSITE" id="PS51059"/>
    </source>
</evidence>
<dbReference type="SUPFAM" id="SSF46934">
    <property type="entry name" value="UBA-like"/>
    <property type="match status" value="1"/>
</dbReference>
<dbReference type="PROSITE" id="PS51059">
    <property type="entry name" value="PARP_CATALYTIC"/>
    <property type="match status" value="1"/>
</dbReference>
<evidence type="ECO:0000256" key="1">
    <source>
        <dbReference type="ARBA" id="ARBA00022676"/>
    </source>
</evidence>
<reference evidence="10" key="1">
    <citation type="submission" date="2022-11" db="EMBL/GenBank/DDBJ databases">
        <title>Centuries of genome instability and evolution in soft-shell clam transmissible cancer (bioRxiv).</title>
        <authorList>
            <person name="Hart S.F.M."/>
            <person name="Yonemitsu M.A."/>
            <person name="Giersch R.M."/>
            <person name="Beal B.F."/>
            <person name="Arriagada G."/>
            <person name="Davis B.W."/>
            <person name="Ostrander E.A."/>
            <person name="Goff S.P."/>
            <person name="Metzger M.J."/>
        </authorList>
    </citation>
    <scope>NUCLEOTIDE SEQUENCE</scope>
    <source>
        <strain evidence="10">MELC-2E11</strain>
        <tissue evidence="10">Siphon/mantle</tissue>
    </source>
</reference>
<gene>
    <name evidence="10" type="ORF">MAR_034744</name>
</gene>
<dbReference type="Pfam" id="PF00644">
    <property type="entry name" value="PARP"/>
    <property type="match status" value="1"/>
</dbReference>
<comment type="similarity">
    <text evidence="5">Belongs to the ARTD/PARP family.</text>
</comment>
<evidence type="ECO:0000259" key="8">
    <source>
        <dbReference type="PROSITE" id="PS50030"/>
    </source>
</evidence>
<dbReference type="EC" id="2.4.2.-" evidence="6"/>
<dbReference type="PROSITE" id="PS50030">
    <property type="entry name" value="UBA"/>
    <property type="match status" value="1"/>
</dbReference>
<keyword evidence="11" id="KW-1185">Reference proteome</keyword>
<keyword evidence="2 6" id="KW-0808">Transferase</keyword>
<dbReference type="InterPro" id="IPR051838">
    <property type="entry name" value="ARTD_PARP"/>
</dbReference>
<evidence type="ECO:0000256" key="3">
    <source>
        <dbReference type="ARBA" id="ARBA00022695"/>
    </source>
</evidence>
<feature type="domain" description="PARP catalytic" evidence="9">
    <location>
        <begin position="490"/>
        <end position="705"/>
    </location>
</feature>
<evidence type="ECO:0000256" key="7">
    <source>
        <dbReference type="SAM" id="MobiDB-lite"/>
    </source>
</evidence>
<dbReference type="Gene3D" id="3.90.228.10">
    <property type="match status" value="1"/>
</dbReference>
<dbReference type="SUPFAM" id="SSF56399">
    <property type="entry name" value="ADP-ribosylation"/>
    <property type="match status" value="1"/>
</dbReference>
<evidence type="ECO:0000256" key="5">
    <source>
        <dbReference type="ARBA" id="ARBA00024347"/>
    </source>
</evidence>
<keyword evidence="4 6" id="KW-0520">NAD</keyword>
<evidence type="ECO:0000313" key="10">
    <source>
        <dbReference type="EMBL" id="WAR09668.1"/>
    </source>
</evidence>
<feature type="compositionally biased region" description="Acidic residues" evidence="7">
    <location>
        <begin position="43"/>
        <end position="60"/>
    </location>
</feature>
<keyword evidence="1 6" id="KW-0328">Glycosyltransferase</keyword>
<dbReference type="InterPro" id="IPR041400">
    <property type="entry name" value="PARP16_N"/>
</dbReference>
<dbReference type="CDD" id="cd01341">
    <property type="entry name" value="ADP_ribosyl"/>
    <property type="match status" value="1"/>
</dbReference>
<dbReference type="Gene3D" id="1.10.8.10">
    <property type="entry name" value="DNA helicase RuvA subunit, C-terminal domain"/>
    <property type="match status" value="1"/>
</dbReference>
<dbReference type="Proteomes" id="UP001164746">
    <property type="component" value="Chromosome 7"/>
</dbReference>
<name>A0ABY7EM11_MYAAR</name>
<dbReference type="InterPro" id="IPR009060">
    <property type="entry name" value="UBA-like_sf"/>
</dbReference>
<dbReference type="InterPro" id="IPR015940">
    <property type="entry name" value="UBA"/>
</dbReference>
<evidence type="ECO:0000313" key="11">
    <source>
        <dbReference type="Proteomes" id="UP001164746"/>
    </source>
</evidence>
<dbReference type="InterPro" id="IPR012317">
    <property type="entry name" value="Poly(ADP-ribose)pol_cat_dom"/>
</dbReference>
<sequence>MDELRPPPVERSDSCASGASLYTDALEEMPAENYLVPTHRDHDDDDDGGSEVAYSDDDHDDQYASQEAVMHPYLYRDMDNLIFLYGENVLQYRLFESIDEIDIELHVPLSFLEEVIADAWKVNKYEPLIIRLHLSLSQYIESVTVPNIEVFQPSKKEGFGFGSQVRKFLETFLVHEWKNIQQEYLKSLKREETLKKSTTFPVTEKAKMEHEVNDEDVARLAEMGFPIVLARNALLITHGSVKEASNLLVYNPETCTDINVRIEQLYKKPGESKELEDDSSEGKATSGHSTPEVDQHGDKKPKLGRQHSHPAILLKLKKMLPTLKRATSIMPELEIGRQIEDLNLMPLTLDGKNAKNIPSISDGLLVQVFRYVRQRIPTMNEYCVVCDELHIFQSSAMLKPAVCNRELCVFAFQTLGVMADAAEDIATGAEVVDLLINMTKFAAKSNRREIIFDPYPTVVHPKVNINLLFNPKNKDFNAVEKVVNDMPPMQEMVAITALLRQKLNNRNPAVYPLIQWIINSNRSHIVKLPVERQLKFMVTPHQFLLISSPPAKEVIFQQAKQNHGSTFAFHGSSIENWHSIIRQGLVNASGTKMQVNGAAYGKGIYLSPHISTSMGYSRMGYGSINVKKGHQQPMVSERRFLCGDNIRCIAICEVVTSKDLKKNNAIWVCPDQNHVCTRFFFVYEDGQVSDSSIDTQDQKILNQIKEACDLKY</sequence>
<accession>A0ABY7EM11</accession>
<feature type="region of interest" description="Disordered" evidence="7">
    <location>
        <begin position="269"/>
        <end position="305"/>
    </location>
</feature>
<feature type="domain" description="UBA" evidence="8">
    <location>
        <begin position="211"/>
        <end position="251"/>
    </location>
</feature>
<protein>
    <recommendedName>
        <fullName evidence="6">Poly [ADP-ribose] polymerase</fullName>
        <shortName evidence="6">PARP</shortName>
        <ecNumber evidence="6">2.4.2.-</ecNumber>
    </recommendedName>
</protein>
<evidence type="ECO:0000256" key="2">
    <source>
        <dbReference type="ARBA" id="ARBA00022679"/>
    </source>
</evidence>